<gene>
    <name evidence="1" type="ORF">IV02_12960</name>
</gene>
<organism evidence="1 2">
    <name type="scientific">Pseudomonas syringae</name>
    <dbReference type="NCBI Taxonomy" id="317"/>
    <lineage>
        <taxon>Bacteria</taxon>
        <taxon>Pseudomonadati</taxon>
        <taxon>Pseudomonadota</taxon>
        <taxon>Gammaproteobacteria</taxon>
        <taxon>Pseudomonadales</taxon>
        <taxon>Pseudomonadaceae</taxon>
        <taxon>Pseudomonas</taxon>
    </lineage>
</organism>
<accession>A0A085V7S4</accession>
<dbReference type="Proteomes" id="UP000028643">
    <property type="component" value="Unassembled WGS sequence"/>
</dbReference>
<protein>
    <submittedName>
        <fullName evidence="1">Uncharacterized protein</fullName>
    </submittedName>
</protein>
<reference evidence="1 2" key="1">
    <citation type="submission" date="2014-07" db="EMBL/GenBank/DDBJ databases">
        <title>Draft Genome Sequences of Environmental Pseudomonas syringae strains.</title>
        <authorList>
            <person name="Baltrus D.A."/>
            <person name="Berge O."/>
            <person name="Morris C."/>
        </authorList>
    </citation>
    <scope>NUCLEOTIDE SEQUENCE [LARGE SCALE GENOMIC DNA]</scope>
    <source>
        <strain evidence="1 2">CEB003</strain>
    </source>
</reference>
<dbReference type="PATRIC" id="fig|317.174.peg.2661"/>
<comment type="caution">
    <text evidence="1">The sequence shown here is derived from an EMBL/GenBank/DDBJ whole genome shotgun (WGS) entry which is preliminary data.</text>
</comment>
<evidence type="ECO:0000313" key="1">
    <source>
        <dbReference type="EMBL" id="KFE51487.1"/>
    </source>
</evidence>
<dbReference type="RefSeq" id="WP_047575266.1">
    <property type="nucleotide sequence ID" value="NZ_JPQT01000104.1"/>
</dbReference>
<name>A0A085V7S4_PSESX</name>
<dbReference type="AlphaFoldDB" id="A0A085V7S4"/>
<sequence>MTDAQSGVLLCGQSLVSFSSGMSEQERNDILDCLNYSELRADGKSDRRQAWRKWINHYQAGLFKSGFELSGALSSNIVAITERRELLDVARDAIQGSGHRELSELAHSALNTLLRSQQVEAFFQNGFSVSQNESFQVVPCCRVATGAIDVMVCGIHMQRDTTDGSWLDRPESFMKIRMDGGAYRYSAQAYEPYRAKVTKGLERFSRIYFDSLS</sequence>
<evidence type="ECO:0000313" key="2">
    <source>
        <dbReference type="Proteomes" id="UP000028643"/>
    </source>
</evidence>
<dbReference type="EMBL" id="JPQT01000104">
    <property type="protein sequence ID" value="KFE51487.1"/>
    <property type="molecule type" value="Genomic_DNA"/>
</dbReference>
<proteinExistence type="predicted"/>